<dbReference type="GO" id="GO:0006508">
    <property type="term" value="P:proteolysis"/>
    <property type="evidence" value="ECO:0007669"/>
    <property type="project" value="UniProtKB-KW"/>
</dbReference>
<dbReference type="PROSITE" id="PS00131">
    <property type="entry name" value="CARBOXYPEPT_SER_SER"/>
    <property type="match status" value="1"/>
</dbReference>
<evidence type="ECO:0000256" key="3">
    <source>
        <dbReference type="ARBA" id="ARBA00022670"/>
    </source>
</evidence>
<keyword evidence="3 7" id="KW-0645">Protease</keyword>
<dbReference type="SUPFAM" id="SSF53474">
    <property type="entry name" value="alpha/beta-Hydrolases"/>
    <property type="match status" value="1"/>
</dbReference>
<evidence type="ECO:0000256" key="6">
    <source>
        <dbReference type="ARBA" id="ARBA00023180"/>
    </source>
</evidence>
<keyword evidence="5 7" id="KW-0378">Hydrolase</keyword>
<dbReference type="STRING" id="7102.A0A2A4JP90"/>
<keyword evidence="6" id="KW-0325">Glycoprotein</keyword>
<evidence type="ECO:0000256" key="7">
    <source>
        <dbReference type="RuleBase" id="RU361156"/>
    </source>
</evidence>
<comment type="similarity">
    <text evidence="1 7">Belongs to the peptidase S10 family.</text>
</comment>
<organism evidence="8">
    <name type="scientific">Heliothis virescens</name>
    <name type="common">Tobacco budworm moth</name>
    <dbReference type="NCBI Taxonomy" id="7102"/>
    <lineage>
        <taxon>Eukaryota</taxon>
        <taxon>Metazoa</taxon>
        <taxon>Ecdysozoa</taxon>
        <taxon>Arthropoda</taxon>
        <taxon>Hexapoda</taxon>
        <taxon>Insecta</taxon>
        <taxon>Pterygota</taxon>
        <taxon>Neoptera</taxon>
        <taxon>Endopterygota</taxon>
        <taxon>Lepidoptera</taxon>
        <taxon>Glossata</taxon>
        <taxon>Ditrysia</taxon>
        <taxon>Noctuoidea</taxon>
        <taxon>Noctuidae</taxon>
        <taxon>Heliothinae</taxon>
        <taxon>Heliothis</taxon>
    </lineage>
</organism>
<feature type="signal peptide" evidence="7">
    <location>
        <begin position="1"/>
        <end position="23"/>
    </location>
</feature>
<dbReference type="EMBL" id="NWSH01000847">
    <property type="protein sequence ID" value="PCG73867.1"/>
    <property type="molecule type" value="Genomic_DNA"/>
</dbReference>
<feature type="chain" id="PRO_5011822318" description="Carboxypeptidase" evidence="7">
    <location>
        <begin position="24"/>
        <end position="471"/>
    </location>
</feature>
<dbReference type="InterPro" id="IPR001563">
    <property type="entry name" value="Peptidase_S10"/>
</dbReference>
<dbReference type="EC" id="3.4.16.-" evidence="7"/>
<dbReference type="PROSITE" id="PS00560">
    <property type="entry name" value="CARBOXYPEPT_SER_HIS"/>
    <property type="match status" value="1"/>
</dbReference>
<evidence type="ECO:0000313" key="8">
    <source>
        <dbReference type="EMBL" id="PCG73867.1"/>
    </source>
</evidence>
<keyword evidence="2 7" id="KW-0121">Carboxypeptidase</keyword>
<dbReference type="PRINTS" id="PR00724">
    <property type="entry name" value="CRBOXYPTASEC"/>
</dbReference>
<sequence length="471" mass="53176">MPITWGSNYSFCSLTTLWAPASASPKDEYVTNEFSATVLGAVVSPIDQEDGPLILTPYIENGETEKAKALSAVDPSLFAGVNSHAAYITVNRTANWHLFFWHFPAEGLPLEETPLVIWLQGGPGGSSMFGMFEEIGPLQVVNNGETVERMPITWGSNYSLLFIDNPVGAGFSFTEGDEYVTNEDQVGECLLDFIQQFLQVFPELRKAPLFITGESYAGKYIPAFGHYIQNNKDETMPINLKGVAIGDGWTDPLTLLHYAEFGEQVGLLSPEQAEDIHQMEEQAKQYWKEGKYDEYKRLAPQVFTVFSNYAPVGAYNYLPKGLKSNKNHLYISFLNKPEVQSALHVKKMQFRSYSQKVYDNLANDIYDSVVHWLEELLEDYGVMCYNGQVDVIVAYALSVHTHRSLEWSHASEYLSKPRVPLFDDEEGRVYAYVKEYGNFMDVMVRGAGHMVPSDQPRAAKLMIDRFINKFK</sequence>
<dbReference type="Gene3D" id="3.40.50.1820">
    <property type="entry name" value="alpha/beta hydrolase"/>
    <property type="match status" value="1"/>
</dbReference>
<dbReference type="Pfam" id="PF00450">
    <property type="entry name" value="Peptidase_S10"/>
    <property type="match status" value="1"/>
</dbReference>
<comment type="caution">
    <text evidence="8">The sequence shown here is derived from an EMBL/GenBank/DDBJ whole genome shotgun (WGS) entry which is preliminary data.</text>
</comment>
<proteinExistence type="inferred from homology"/>
<dbReference type="GO" id="GO:0004185">
    <property type="term" value="F:serine-type carboxypeptidase activity"/>
    <property type="evidence" value="ECO:0007669"/>
    <property type="project" value="UniProtKB-UniRule"/>
</dbReference>
<protein>
    <recommendedName>
        <fullName evidence="7">Carboxypeptidase</fullName>
        <ecNumber evidence="7">3.4.16.-</ecNumber>
    </recommendedName>
</protein>
<evidence type="ECO:0000256" key="4">
    <source>
        <dbReference type="ARBA" id="ARBA00022729"/>
    </source>
</evidence>
<dbReference type="AlphaFoldDB" id="A0A2A4JP90"/>
<evidence type="ECO:0000256" key="5">
    <source>
        <dbReference type="ARBA" id="ARBA00022801"/>
    </source>
</evidence>
<dbReference type="PANTHER" id="PTHR11802:SF472">
    <property type="entry name" value="SERINE CARBOXYPEPTIDASE CPVL-RELATED"/>
    <property type="match status" value="1"/>
</dbReference>
<name>A0A2A4JP90_HELVI</name>
<dbReference type="PANTHER" id="PTHR11802">
    <property type="entry name" value="SERINE PROTEASE FAMILY S10 SERINE CARBOXYPEPTIDASE"/>
    <property type="match status" value="1"/>
</dbReference>
<keyword evidence="4 7" id="KW-0732">Signal</keyword>
<dbReference type="InterPro" id="IPR033124">
    <property type="entry name" value="Ser_caboxypep_his_AS"/>
</dbReference>
<dbReference type="InterPro" id="IPR029058">
    <property type="entry name" value="AB_hydrolase_fold"/>
</dbReference>
<gene>
    <name evidence="8" type="ORF">B5V51_14209</name>
</gene>
<accession>A0A2A4JP90</accession>
<reference evidence="8" key="1">
    <citation type="submission" date="2017-09" db="EMBL/GenBank/DDBJ databases">
        <title>Contemporary evolution of a Lepidopteran species, Heliothis virescens, in response to modern agricultural practices.</title>
        <authorList>
            <person name="Fritz M.L."/>
            <person name="Deyonke A.M."/>
            <person name="Papanicolaou A."/>
            <person name="Micinski S."/>
            <person name="Westbrook J."/>
            <person name="Gould F."/>
        </authorList>
    </citation>
    <scope>NUCLEOTIDE SEQUENCE [LARGE SCALE GENOMIC DNA]</scope>
    <source>
        <strain evidence="8">HvINT-</strain>
        <tissue evidence="8">Whole body</tissue>
    </source>
</reference>
<dbReference type="InterPro" id="IPR018202">
    <property type="entry name" value="Ser_caboxypep_ser_AS"/>
</dbReference>
<evidence type="ECO:0000256" key="1">
    <source>
        <dbReference type="ARBA" id="ARBA00009431"/>
    </source>
</evidence>
<evidence type="ECO:0000256" key="2">
    <source>
        <dbReference type="ARBA" id="ARBA00022645"/>
    </source>
</evidence>